<dbReference type="EMBL" id="KQ459593">
    <property type="protein sequence ID" value="KPI96249.1"/>
    <property type="molecule type" value="Genomic_DNA"/>
</dbReference>
<dbReference type="PROSITE" id="PS51314">
    <property type="entry name" value="VPS37_C"/>
    <property type="match status" value="1"/>
</dbReference>
<dbReference type="Proteomes" id="UP000053268">
    <property type="component" value="Unassembled WGS sequence"/>
</dbReference>
<evidence type="ECO:0000313" key="13">
    <source>
        <dbReference type="RefSeq" id="XP_013175816.1"/>
    </source>
</evidence>
<dbReference type="Pfam" id="PF07200">
    <property type="entry name" value="Mod_r"/>
    <property type="match status" value="1"/>
</dbReference>
<dbReference type="PANTHER" id="PTHR13678">
    <property type="entry name" value="VACUOLAR PROTEIN SORTING-ASSOCIATED PROTEIN 37"/>
    <property type="match status" value="1"/>
</dbReference>
<reference evidence="13" key="2">
    <citation type="submission" date="2025-04" db="UniProtKB">
        <authorList>
            <consortium name="RefSeq"/>
        </authorList>
    </citation>
    <scope>IDENTIFICATION</scope>
</reference>
<dbReference type="InterPro" id="IPR009851">
    <property type="entry name" value="Mod_r"/>
</dbReference>
<feature type="domain" description="VPS37 C-terminal" evidence="10">
    <location>
        <begin position="215"/>
        <end position="302"/>
    </location>
</feature>
<dbReference type="KEGG" id="pxu:106123947"/>
<evidence type="ECO:0000256" key="5">
    <source>
        <dbReference type="ARBA" id="ARBA00022927"/>
    </source>
</evidence>
<feature type="coiled-coil region" evidence="8">
    <location>
        <begin position="183"/>
        <end position="231"/>
    </location>
</feature>
<organism evidence="11 12">
    <name type="scientific">Papilio xuthus</name>
    <name type="common">Asian swallowtail butterfly</name>
    <dbReference type="NCBI Taxonomy" id="66420"/>
    <lineage>
        <taxon>Eukaryota</taxon>
        <taxon>Metazoa</taxon>
        <taxon>Ecdysozoa</taxon>
        <taxon>Arthropoda</taxon>
        <taxon>Hexapoda</taxon>
        <taxon>Insecta</taxon>
        <taxon>Pterygota</taxon>
        <taxon>Neoptera</taxon>
        <taxon>Endopterygota</taxon>
        <taxon>Lepidoptera</taxon>
        <taxon>Glossata</taxon>
        <taxon>Ditrysia</taxon>
        <taxon>Papilionoidea</taxon>
        <taxon>Papilionidae</taxon>
        <taxon>Papilioninae</taxon>
        <taxon>Papilio</taxon>
    </lineage>
</organism>
<evidence type="ECO:0000256" key="1">
    <source>
        <dbReference type="ARBA" id="ARBA00004633"/>
    </source>
</evidence>
<protein>
    <submittedName>
        <fullName evidence="13">Vacuolar protein sorting-associated protein 37A-like</fullName>
    </submittedName>
</protein>
<evidence type="ECO:0000256" key="4">
    <source>
        <dbReference type="ARBA" id="ARBA00022753"/>
    </source>
</evidence>
<dbReference type="GO" id="GO:0043162">
    <property type="term" value="P:ubiquitin-dependent protein catabolic process via the multivesicular body sorting pathway"/>
    <property type="evidence" value="ECO:0007669"/>
    <property type="project" value="TreeGrafter"/>
</dbReference>
<feature type="compositionally biased region" description="Polar residues" evidence="9">
    <location>
        <begin position="124"/>
        <end position="135"/>
    </location>
</feature>
<sequence length="302" mass="34694">MLPRPYYTEQDIRRRQIDTLKIFNANVTEIKENAEYRVEFFAEGRNMSLNIVLSPEFPNEKPAIFVNPVFSHPWIAENTNQVVGAPGLVNFTLHSDLGRVVQAITREFQRAVPAVSGQEDKSTDTSPQSQLSSQSMVFPELSDLSIDELQEILENPDLQDKLLETNPQLVELDLETEEVMNSIEQIAQENMAKQQVLDELKSEVIERISNIVQMKMHYEELNRKHQKLAEMYDPHRIRDCLKEAALKADEESEVIAEQFLLGNIPVETFVTRFAEKRALGQARRAREERLAHQLAQLHKATS</sequence>
<evidence type="ECO:0000256" key="9">
    <source>
        <dbReference type="SAM" id="MobiDB-lite"/>
    </source>
</evidence>
<dbReference type="AlphaFoldDB" id="A0A194PU15"/>
<keyword evidence="3 7" id="KW-0813">Transport</keyword>
<evidence type="ECO:0000259" key="10">
    <source>
        <dbReference type="PROSITE" id="PS51314"/>
    </source>
</evidence>
<proteinExistence type="inferred from homology"/>
<dbReference type="GO" id="GO:0006612">
    <property type="term" value="P:protein targeting to membrane"/>
    <property type="evidence" value="ECO:0007669"/>
    <property type="project" value="TreeGrafter"/>
</dbReference>
<gene>
    <name evidence="13" type="primary">LOC106123947</name>
    <name evidence="11" type="ORF">RR46_12279</name>
</gene>
<name>A0A194PU15_PAPXU</name>
<dbReference type="PANTHER" id="PTHR13678:SF25">
    <property type="entry name" value="EG:115C2.5 PROTEIN"/>
    <property type="match status" value="1"/>
</dbReference>
<evidence type="ECO:0000256" key="2">
    <source>
        <dbReference type="ARBA" id="ARBA00007617"/>
    </source>
</evidence>
<dbReference type="GeneID" id="106123947"/>
<evidence type="ECO:0000313" key="12">
    <source>
        <dbReference type="Proteomes" id="UP000053268"/>
    </source>
</evidence>
<evidence type="ECO:0000256" key="8">
    <source>
        <dbReference type="SAM" id="Coils"/>
    </source>
</evidence>
<dbReference type="GO" id="GO:0031902">
    <property type="term" value="C:late endosome membrane"/>
    <property type="evidence" value="ECO:0007669"/>
    <property type="project" value="UniProtKB-SubCell"/>
</dbReference>
<dbReference type="OrthoDB" id="10260857at2759"/>
<keyword evidence="4" id="KW-0967">Endosome</keyword>
<feature type="region of interest" description="Disordered" evidence="9">
    <location>
        <begin position="112"/>
        <end position="135"/>
    </location>
</feature>
<dbReference type="RefSeq" id="XP_013175816.1">
    <property type="nucleotide sequence ID" value="XM_013320362.1"/>
</dbReference>
<accession>A0A194PU15</accession>
<comment type="subcellular location">
    <subcellularLocation>
        <location evidence="1">Late endosome membrane</location>
        <topology evidence="1">Peripheral membrane protein</topology>
    </subcellularLocation>
</comment>
<evidence type="ECO:0000256" key="6">
    <source>
        <dbReference type="ARBA" id="ARBA00025010"/>
    </source>
</evidence>
<keyword evidence="12" id="KW-1185">Reference proteome</keyword>
<keyword evidence="5 7" id="KW-0653">Protein transport</keyword>
<dbReference type="Proteomes" id="UP000694872">
    <property type="component" value="Unplaced"/>
</dbReference>
<dbReference type="STRING" id="66420.A0A194PU15"/>
<keyword evidence="8" id="KW-0175">Coiled coil</keyword>
<reference evidence="11 12" key="1">
    <citation type="journal article" date="2015" name="Nat. Commun.">
        <title>Outbred genome sequencing and CRISPR/Cas9 gene editing in butterflies.</title>
        <authorList>
            <person name="Li X."/>
            <person name="Fan D."/>
            <person name="Zhang W."/>
            <person name="Liu G."/>
            <person name="Zhang L."/>
            <person name="Zhao L."/>
            <person name="Fang X."/>
            <person name="Chen L."/>
            <person name="Dong Y."/>
            <person name="Chen Y."/>
            <person name="Ding Y."/>
            <person name="Zhao R."/>
            <person name="Feng M."/>
            <person name="Zhu Y."/>
            <person name="Feng Y."/>
            <person name="Jiang X."/>
            <person name="Zhu D."/>
            <person name="Xiang H."/>
            <person name="Feng X."/>
            <person name="Li S."/>
            <person name="Wang J."/>
            <person name="Zhang G."/>
            <person name="Kronforst M.R."/>
            <person name="Wang W."/>
        </authorList>
    </citation>
    <scope>NUCLEOTIDE SEQUENCE [LARGE SCALE GENOMIC DNA]</scope>
    <source>
        <strain evidence="11">Ya'a_city_454_Px</strain>
        <tissue evidence="11">Whole body</tissue>
    </source>
</reference>
<comment type="similarity">
    <text evidence="2">Belongs to the VPS37 family.</text>
</comment>
<dbReference type="GO" id="GO:0000813">
    <property type="term" value="C:ESCRT I complex"/>
    <property type="evidence" value="ECO:0007669"/>
    <property type="project" value="TreeGrafter"/>
</dbReference>
<evidence type="ECO:0000313" key="11">
    <source>
        <dbReference type="EMBL" id="KPI96249.1"/>
    </source>
</evidence>
<dbReference type="GO" id="GO:0006623">
    <property type="term" value="P:protein targeting to vacuole"/>
    <property type="evidence" value="ECO:0007669"/>
    <property type="project" value="TreeGrafter"/>
</dbReference>
<comment type="function">
    <text evidence="6">Component of the ESCRT-I complex, a regulator of vesicular trafficking process. Required for the sorting of endocytic ubiquitinated cargos into multivesicular bodies. May be involved in cell growth and differentiation.</text>
</comment>
<evidence type="ECO:0000256" key="3">
    <source>
        <dbReference type="ARBA" id="ARBA00022448"/>
    </source>
</evidence>
<evidence type="ECO:0000256" key="7">
    <source>
        <dbReference type="PROSITE-ProRule" id="PRU00646"/>
    </source>
</evidence>